<feature type="domain" description="RNA polymerase sigma factor 70 region 4 type 2" evidence="6">
    <location>
        <begin position="108"/>
        <end position="159"/>
    </location>
</feature>
<dbReference type="PATRIC" id="fig|1449351.3.peg.457"/>
<dbReference type="InterPro" id="IPR007627">
    <property type="entry name" value="RNA_pol_sigma70_r2"/>
</dbReference>
<comment type="similarity">
    <text evidence="1">Belongs to the sigma-70 factor family. ECF subfamily.</text>
</comment>
<dbReference type="Gene3D" id="1.10.1740.10">
    <property type="match status" value="1"/>
</dbReference>
<comment type="caution">
    <text evidence="7">The sequence shown here is derived from an EMBL/GenBank/DDBJ whole genome shotgun (WGS) entry which is preliminary data.</text>
</comment>
<dbReference type="SUPFAM" id="SSF88659">
    <property type="entry name" value="Sigma3 and sigma4 domains of RNA polymerase sigma factors"/>
    <property type="match status" value="1"/>
</dbReference>
<dbReference type="InterPro" id="IPR013325">
    <property type="entry name" value="RNA_pol_sigma_r2"/>
</dbReference>
<dbReference type="InterPro" id="IPR039425">
    <property type="entry name" value="RNA_pol_sigma-70-like"/>
</dbReference>
<evidence type="ECO:0000256" key="4">
    <source>
        <dbReference type="ARBA" id="ARBA00023163"/>
    </source>
</evidence>
<name>X7FBV8_9RHOB</name>
<feature type="domain" description="RNA polymerase sigma-70 region 2" evidence="5">
    <location>
        <begin position="16"/>
        <end position="77"/>
    </location>
</feature>
<evidence type="ECO:0000256" key="1">
    <source>
        <dbReference type="ARBA" id="ARBA00010641"/>
    </source>
</evidence>
<dbReference type="InterPro" id="IPR013324">
    <property type="entry name" value="RNA_pol_sigma_r3/r4-like"/>
</dbReference>
<evidence type="ECO:0000256" key="2">
    <source>
        <dbReference type="ARBA" id="ARBA00023015"/>
    </source>
</evidence>
<evidence type="ECO:0000259" key="6">
    <source>
        <dbReference type="Pfam" id="PF08281"/>
    </source>
</evidence>
<dbReference type="RefSeq" id="WP_043766028.1">
    <property type="nucleotide sequence ID" value="NZ_JAME01000003.1"/>
</dbReference>
<evidence type="ECO:0000313" key="8">
    <source>
        <dbReference type="Proteomes" id="UP000023430"/>
    </source>
</evidence>
<evidence type="ECO:0000256" key="3">
    <source>
        <dbReference type="ARBA" id="ARBA00023082"/>
    </source>
</evidence>
<dbReference type="Gene3D" id="1.10.10.10">
    <property type="entry name" value="Winged helix-like DNA-binding domain superfamily/Winged helix DNA-binding domain"/>
    <property type="match status" value="1"/>
</dbReference>
<dbReference type="GO" id="GO:0006352">
    <property type="term" value="P:DNA-templated transcription initiation"/>
    <property type="evidence" value="ECO:0007669"/>
    <property type="project" value="InterPro"/>
</dbReference>
<sequence length="166" mass="18761">MAQGDVPLEDRIIAILPNLNRYAYSLCRRHDVAEDLVQLAALRALESRASYDGATRIEPWMFRILRNAWIDMTRRTRTRGTELELSDAPEQVGSDGSRVTEARLMLDATERALATLPEEQREVLVLVCYEEMSYAETAEILGIPRGTVMSRLSRARVALAERLGIN</sequence>
<dbReference type="AlphaFoldDB" id="X7FBV8"/>
<dbReference type="STRING" id="1449351.RISW2_12110"/>
<proteinExistence type="inferred from homology"/>
<dbReference type="EMBL" id="JAME01000003">
    <property type="protein sequence ID" value="ETX30407.1"/>
    <property type="molecule type" value="Genomic_DNA"/>
</dbReference>
<evidence type="ECO:0000259" key="5">
    <source>
        <dbReference type="Pfam" id="PF04542"/>
    </source>
</evidence>
<dbReference type="PANTHER" id="PTHR43133:SF25">
    <property type="entry name" value="RNA POLYMERASE SIGMA FACTOR RFAY-RELATED"/>
    <property type="match status" value="1"/>
</dbReference>
<evidence type="ECO:0000313" key="7">
    <source>
        <dbReference type="EMBL" id="ETX30407.1"/>
    </source>
</evidence>
<dbReference type="eggNOG" id="COG1595">
    <property type="taxonomic scope" value="Bacteria"/>
</dbReference>
<dbReference type="Pfam" id="PF04542">
    <property type="entry name" value="Sigma70_r2"/>
    <property type="match status" value="1"/>
</dbReference>
<dbReference type="InterPro" id="IPR014284">
    <property type="entry name" value="RNA_pol_sigma-70_dom"/>
</dbReference>
<dbReference type="Pfam" id="PF08281">
    <property type="entry name" value="Sigma70_r4_2"/>
    <property type="match status" value="1"/>
</dbReference>
<keyword evidence="3" id="KW-0731">Sigma factor</keyword>
<dbReference type="InterPro" id="IPR036388">
    <property type="entry name" value="WH-like_DNA-bd_sf"/>
</dbReference>
<dbReference type="PANTHER" id="PTHR43133">
    <property type="entry name" value="RNA POLYMERASE ECF-TYPE SIGMA FACTO"/>
    <property type="match status" value="1"/>
</dbReference>
<dbReference type="GO" id="GO:0003677">
    <property type="term" value="F:DNA binding"/>
    <property type="evidence" value="ECO:0007669"/>
    <property type="project" value="InterPro"/>
</dbReference>
<keyword evidence="2" id="KW-0805">Transcription regulation</keyword>
<organism evidence="7 8">
    <name type="scientific">Roseivivax isoporae LMG 25204</name>
    <dbReference type="NCBI Taxonomy" id="1449351"/>
    <lineage>
        <taxon>Bacteria</taxon>
        <taxon>Pseudomonadati</taxon>
        <taxon>Pseudomonadota</taxon>
        <taxon>Alphaproteobacteria</taxon>
        <taxon>Rhodobacterales</taxon>
        <taxon>Roseobacteraceae</taxon>
        <taxon>Roseivivax</taxon>
    </lineage>
</organism>
<dbReference type="InterPro" id="IPR013249">
    <property type="entry name" value="RNA_pol_sigma70_r4_t2"/>
</dbReference>
<keyword evidence="4" id="KW-0804">Transcription</keyword>
<dbReference type="CDD" id="cd06171">
    <property type="entry name" value="Sigma70_r4"/>
    <property type="match status" value="1"/>
</dbReference>
<gene>
    <name evidence="7" type="ORF">RISW2_12110</name>
</gene>
<reference evidence="7 8" key="1">
    <citation type="submission" date="2014-01" db="EMBL/GenBank/DDBJ databases">
        <title>Roseivivax isoporae LMG 25204 Genome Sequencing.</title>
        <authorList>
            <person name="Lai Q."/>
            <person name="Li G."/>
            <person name="Shao Z."/>
        </authorList>
    </citation>
    <scope>NUCLEOTIDE SEQUENCE [LARGE SCALE GENOMIC DNA]</scope>
    <source>
        <strain evidence="7 8">LMG 25204</strain>
    </source>
</reference>
<dbReference type="OrthoDB" id="9803470at2"/>
<dbReference type="Proteomes" id="UP000023430">
    <property type="component" value="Unassembled WGS sequence"/>
</dbReference>
<dbReference type="NCBIfam" id="TIGR02937">
    <property type="entry name" value="sigma70-ECF"/>
    <property type="match status" value="1"/>
</dbReference>
<protein>
    <submittedName>
        <fullName evidence="7">RNA polymerase sigma70 factor</fullName>
    </submittedName>
</protein>
<keyword evidence="8" id="KW-1185">Reference proteome</keyword>
<accession>X7FBV8</accession>
<dbReference type="GO" id="GO:0016987">
    <property type="term" value="F:sigma factor activity"/>
    <property type="evidence" value="ECO:0007669"/>
    <property type="project" value="UniProtKB-KW"/>
</dbReference>
<dbReference type="SUPFAM" id="SSF88946">
    <property type="entry name" value="Sigma2 domain of RNA polymerase sigma factors"/>
    <property type="match status" value="1"/>
</dbReference>